<evidence type="ECO:0000259" key="3">
    <source>
        <dbReference type="Pfam" id="PF01103"/>
    </source>
</evidence>
<proteinExistence type="predicted"/>
<protein>
    <submittedName>
        <fullName evidence="4">Surface antigen (D15)</fullName>
    </submittedName>
</protein>
<evidence type="ECO:0000256" key="1">
    <source>
        <dbReference type="ARBA" id="ARBA00004370"/>
    </source>
</evidence>
<reference evidence="4" key="1">
    <citation type="submission" date="2011-09" db="EMBL/GenBank/DDBJ databases">
        <title>The permanent draft genome of Mucilaginibacter paludis DSM 18603.</title>
        <authorList>
            <consortium name="US DOE Joint Genome Institute (JGI-PGF)"/>
            <person name="Lucas S."/>
            <person name="Han J."/>
            <person name="Lapidus A."/>
            <person name="Bruce D."/>
            <person name="Goodwin L."/>
            <person name="Pitluck S."/>
            <person name="Peters L."/>
            <person name="Kyrpides N."/>
            <person name="Mavromatis K."/>
            <person name="Ivanova N."/>
            <person name="Mikhailova N."/>
            <person name="Held B."/>
            <person name="Detter J.C."/>
            <person name="Tapia R."/>
            <person name="Han C."/>
            <person name="Land M."/>
            <person name="Hauser L."/>
            <person name="Markowitz V."/>
            <person name="Cheng J.-F."/>
            <person name="Hugenholtz P."/>
            <person name="Woyke T."/>
            <person name="Wu D."/>
            <person name="Tindall B."/>
            <person name="Brambilla E."/>
            <person name="Klenk H.-P."/>
            <person name="Eisen J.A."/>
        </authorList>
    </citation>
    <scope>NUCLEOTIDE SEQUENCE [LARGE SCALE GENOMIC DNA]</scope>
    <source>
        <strain evidence="4">DSM 18603</strain>
    </source>
</reference>
<feature type="domain" description="Bacterial surface antigen (D15)" evidence="3">
    <location>
        <begin position="611"/>
        <end position="825"/>
    </location>
</feature>
<dbReference type="AlphaFoldDB" id="H1Y9U7"/>
<keyword evidence="2" id="KW-0472">Membrane</keyword>
<dbReference type="STRING" id="714943.Mucpa_7087"/>
<gene>
    <name evidence="4" type="ORF">Mucpa_7087</name>
</gene>
<organism evidence="4 5">
    <name type="scientific">Mucilaginibacter paludis DSM 18603</name>
    <dbReference type="NCBI Taxonomy" id="714943"/>
    <lineage>
        <taxon>Bacteria</taxon>
        <taxon>Pseudomonadati</taxon>
        <taxon>Bacteroidota</taxon>
        <taxon>Sphingobacteriia</taxon>
        <taxon>Sphingobacteriales</taxon>
        <taxon>Sphingobacteriaceae</taxon>
        <taxon>Mucilaginibacter</taxon>
    </lineage>
</organism>
<dbReference type="HOGENOM" id="CLU_007496_0_0_10"/>
<evidence type="ECO:0000256" key="2">
    <source>
        <dbReference type="ARBA" id="ARBA00023136"/>
    </source>
</evidence>
<dbReference type="InterPro" id="IPR000184">
    <property type="entry name" value="Bac_surfAg_D15"/>
</dbReference>
<dbReference type="Gene3D" id="2.40.160.50">
    <property type="entry name" value="membrane protein fhac: a member of the omp85/tpsb transporter family"/>
    <property type="match status" value="1"/>
</dbReference>
<evidence type="ECO:0000313" key="4">
    <source>
        <dbReference type="EMBL" id="EHQ31130.1"/>
    </source>
</evidence>
<sequence>MRMDKQRLHYFLLFLLLAVPVNRVFSQDRILHDSVTVAIEPAYDQVSKAHRFLFGEDYRRLWATPVKFRVFHLSKEKGGLTILQKGGGMQSKSLRLKDATGQEWVLRSVQKNPEKVLPPNLRASVAKDIVQDQISAEHPYASVTVPPMAQALGIPHAHPELVYVPDDPAFGDFRKDFANQVFLFEEREPLDVEKTDNTEKAQKKLQDDNDNRVDQKMVLRARLLDMLVGDWDRHEDQWRWERRDNDTGIVYEPVPRDRDQVYYDGYGVFPWLLSKHLLMAKFQSYGNKILSIGRWNRNARYFDRYFLNGLSEQDWEQQIDFVQHTLTDELIENSVKLMPASIYKISGESIVKRMINRRNNIKQQALRYYRILSKTVEIPESDKREYFDLTNQPDGKLLVRINKLKKDGSQEQVIYNRTFDPNVTKEIRLYGMDGKDVFAVHGENSSPVKVRMIGGDGHDTFLIDSNIRGKGNRYVYDRSDKKNDLPSRSQAHLRTSTDTAVNNFNKTSFKYDYLQPLLLASYNKDYGVQLIGDFIYQKQGFRKDPYAFRQSLLVNYGLGTNSLLLNYKGDFRQVIGNNDLSINVLSKGPNYTSNFFGVGNESVFVNSGKQKLRYYQNIYDYMDADVRLKHTYGNWTASAGITGQFYKGDADDNIRKYLGVYEQQHPDENVFGSQGYAGLLGTVTLDTRDKGTLPHRGVYWRTDVSGLKGFGLAAHNYGQVLSEFTFFLNPAQDSVLVIASRFGGGTTVGNAAYFQQIKLGGNQGLRGFNDSRFTGKTMVYNNLEVRFKLFDFVSYVTPGTVGGIAFNDVGRVWEPGESSSKWHDGYGGGIYFIPAQLVLIQGVVGFSGEGVYPYISAGFRF</sequence>
<dbReference type="GO" id="GO:0019867">
    <property type="term" value="C:outer membrane"/>
    <property type="evidence" value="ECO:0007669"/>
    <property type="project" value="InterPro"/>
</dbReference>
<keyword evidence="5" id="KW-1185">Reference proteome</keyword>
<comment type="subcellular location">
    <subcellularLocation>
        <location evidence="1">Membrane</location>
    </subcellularLocation>
</comment>
<dbReference type="Pfam" id="PF01103">
    <property type="entry name" value="Omp85"/>
    <property type="match status" value="1"/>
</dbReference>
<dbReference type="eggNOG" id="COG4775">
    <property type="taxonomic scope" value="Bacteria"/>
</dbReference>
<dbReference type="EMBL" id="CM001403">
    <property type="protein sequence ID" value="EHQ31130.1"/>
    <property type="molecule type" value="Genomic_DNA"/>
</dbReference>
<dbReference type="Proteomes" id="UP000002774">
    <property type="component" value="Chromosome"/>
</dbReference>
<evidence type="ECO:0000313" key="5">
    <source>
        <dbReference type="Proteomes" id="UP000002774"/>
    </source>
</evidence>
<name>H1Y9U7_9SPHI</name>
<accession>H1Y9U7</accession>